<keyword evidence="7" id="KW-0067">ATP-binding</keyword>
<protein>
    <recommendedName>
        <fullName evidence="2">riboflavin kinase</fullName>
        <ecNumber evidence="2">2.7.1.26</ecNumber>
    </recommendedName>
</protein>
<keyword evidence="10" id="KW-1185">Reference proteome</keyword>
<comment type="pathway">
    <text evidence="1">Cofactor biosynthesis; FMN biosynthesis; FMN from riboflavin (ATP route): step 1/1.</text>
</comment>
<gene>
    <name evidence="9" type="ORF">NQ318_000934</name>
</gene>
<dbReference type="PANTHER" id="PTHR22749:SF6">
    <property type="entry name" value="RIBOFLAVIN KINASE"/>
    <property type="match status" value="1"/>
</dbReference>
<dbReference type="GO" id="GO:0005739">
    <property type="term" value="C:mitochondrion"/>
    <property type="evidence" value="ECO:0007669"/>
    <property type="project" value="TreeGrafter"/>
</dbReference>
<dbReference type="EMBL" id="JAPWTK010000002">
    <property type="protein sequence ID" value="KAJ8962542.1"/>
    <property type="molecule type" value="Genomic_DNA"/>
</dbReference>
<keyword evidence="6" id="KW-0547">Nucleotide-binding</keyword>
<reference evidence="9" key="1">
    <citation type="journal article" date="2023" name="Insect Mol. Biol.">
        <title>Genome sequencing provides insights into the evolution of gene families encoding plant cell wall-degrading enzymes in longhorned beetles.</title>
        <authorList>
            <person name="Shin N.R."/>
            <person name="Okamura Y."/>
            <person name="Kirsch R."/>
            <person name="Pauchet Y."/>
        </authorList>
    </citation>
    <scope>NUCLEOTIDE SEQUENCE</scope>
    <source>
        <strain evidence="9">AMC_N1</strain>
    </source>
</reference>
<keyword evidence="4" id="KW-0288">FMN</keyword>
<evidence type="ECO:0000256" key="2">
    <source>
        <dbReference type="ARBA" id="ARBA00012105"/>
    </source>
</evidence>
<accession>A0AAV8ZG38</accession>
<dbReference type="AlphaFoldDB" id="A0AAV8ZG38"/>
<dbReference type="Pfam" id="PF01687">
    <property type="entry name" value="Flavokinase"/>
    <property type="match status" value="1"/>
</dbReference>
<dbReference type="InterPro" id="IPR023465">
    <property type="entry name" value="Riboflavin_kinase_dom_sf"/>
</dbReference>
<evidence type="ECO:0000313" key="10">
    <source>
        <dbReference type="Proteomes" id="UP001162162"/>
    </source>
</evidence>
<evidence type="ECO:0000256" key="3">
    <source>
        <dbReference type="ARBA" id="ARBA00022630"/>
    </source>
</evidence>
<dbReference type="EC" id="2.7.1.26" evidence="2"/>
<dbReference type="InterPro" id="IPR015865">
    <property type="entry name" value="Riboflavin_kinase_bac/euk"/>
</dbReference>
<keyword evidence="5" id="KW-0808">Transferase</keyword>
<keyword evidence="3" id="KW-0285">Flavoprotein</keyword>
<evidence type="ECO:0000256" key="7">
    <source>
        <dbReference type="ARBA" id="ARBA00022840"/>
    </source>
</evidence>
<dbReference type="SMART" id="SM00904">
    <property type="entry name" value="Flavokinase"/>
    <property type="match status" value="1"/>
</dbReference>
<sequence length="121" mass="13671">MQKFCRFEAQTRSLQRRTGSFYRQGATMLGKGLPHFAKGEVVKGFGRGSKELGCPTANFPVEVVNGLPTDIDTGIYYGFASVDKGDVHKMVLSIGWNPFYQNKVKSMETHILHEYDSDFLW</sequence>
<evidence type="ECO:0000256" key="6">
    <source>
        <dbReference type="ARBA" id="ARBA00022741"/>
    </source>
</evidence>
<evidence type="ECO:0000313" key="9">
    <source>
        <dbReference type="EMBL" id="KAJ8962542.1"/>
    </source>
</evidence>
<proteinExistence type="predicted"/>
<organism evidence="9 10">
    <name type="scientific">Aromia moschata</name>
    <dbReference type="NCBI Taxonomy" id="1265417"/>
    <lineage>
        <taxon>Eukaryota</taxon>
        <taxon>Metazoa</taxon>
        <taxon>Ecdysozoa</taxon>
        <taxon>Arthropoda</taxon>
        <taxon>Hexapoda</taxon>
        <taxon>Insecta</taxon>
        <taxon>Pterygota</taxon>
        <taxon>Neoptera</taxon>
        <taxon>Endopterygota</taxon>
        <taxon>Coleoptera</taxon>
        <taxon>Polyphaga</taxon>
        <taxon>Cucujiformia</taxon>
        <taxon>Chrysomeloidea</taxon>
        <taxon>Cerambycidae</taxon>
        <taxon>Cerambycinae</taxon>
        <taxon>Callichromatini</taxon>
        <taxon>Aromia</taxon>
    </lineage>
</organism>
<dbReference type="InterPro" id="IPR023468">
    <property type="entry name" value="Riboflavin_kinase"/>
</dbReference>
<evidence type="ECO:0000256" key="5">
    <source>
        <dbReference type="ARBA" id="ARBA00022679"/>
    </source>
</evidence>
<dbReference type="GO" id="GO:0009398">
    <property type="term" value="P:FMN biosynthetic process"/>
    <property type="evidence" value="ECO:0007669"/>
    <property type="project" value="TreeGrafter"/>
</dbReference>
<dbReference type="Proteomes" id="UP001162162">
    <property type="component" value="Unassembled WGS sequence"/>
</dbReference>
<dbReference type="GO" id="GO:0009231">
    <property type="term" value="P:riboflavin biosynthetic process"/>
    <property type="evidence" value="ECO:0007669"/>
    <property type="project" value="InterPro"/>
</dbReference>
<feature type="domain" description="Riboflavin kinase" evidence="8">
    <location>
        <begin position="30"/>
        <end position="121"/>
    </location>
</feature>
<comment type="caution">
    <text evidence="9">The sequence shown here is derived from an EMBL/GenBank/DDBJ whole genome shotgun (WGS) entry which is preliminary data.</text>
</comment>
<evidence type="ECO:0000256" key="1">
    <source>
        <dbReference type="ARBA" id="ARBA00005201"/>
    </source>
</evidence>
<evidence type="ECO:0000259" key="8">
    <source>
        <dbReference type="SMART" id="SM00904"/>
    </source>
</evidence>
<dbReference type="GO" id="GO:0005524">
    <property type="term" value="F:ATP binding"/>
    <property type="evidence" value="ECO:0007669"/>
    <property type="project" value="UniProtKB-KW"/>
</dbReference>
<dbReference type="PANTHER" id="PTHR22749">
    <property type="entry name" value="RIBOFLAVIN KINASE/FMN ADENYLYLTRANSFERASE"/>
    <property type="match status" value="1"/>
</dbReference>
<name>A0AAV8ZG38_9CUCU</name>
<dbReference type="Gene3D" id="2.40.30.30">
    <property type="entry name" value="Riboflavin kinase-like"/>
    <property type="match status" value="1"/>
</dbReference>
<dbReference type="SUPFAM" id="SSF82114">
    <property type="entry name" value="Riboflavin kinase-like"/>
    <property type="match status" value="1"/>
</dbReference>
<dbReference type="GO" id="GO:0008531">
    <property type="term" value="F:riboflavin kinase activity"/>
    <property type="evidence" value="ECO:0007669"/>
    <property type="project" value="UniProtKB-EC"/>
</dbReference>
<evidence type="ECO:0000256" key="4">
    <source>
        <dbReference type="ARBA" id="ARBA00022643"/>
    </source>
</evidence>